<keyword evidence="4" id="KW-0677">Repeat</keyword>
<keyword evidence="3 7" id="KW-0853">WD repeat</keyword>
<dbReference type="PROSITE" id="PS00678">
    <property type="entry name" value="WD_REPEATS_1"/>
    <property type="match status" value="1"/>
</dbReference>
<dbReference type="PROSITE" id="PS50082">
    <property type="entry name" value="WD_REPEATS_2"/>
    <property type="match status" value="1"/>
</dbReference>
<dbReference type="Gene3D" id="2.130.10.10">
    <property type="entry name" value="YVTN repeat-like/Quinoprotein amine dehydrogenase"/>
    <property type="match status" value="1"/>
</dbReference>
<dbReference type="AlphaFoldDB" id="A0A8K9V7R4"/>
<dbReference type="InterPro" id="IPR001680">
    <property type="entry name" value="WD40_rpt"/>
</dbReference>
<evidence type="ECO:0000256" key="3">
    <source>
        <dbReference type="ARBA" id="ARBA00022574"/>
    </source>
</evidence>
<evidence type="ECO:0000256" key="4">
    <source>
        <dbReference type="ARBA" id="ARBA00022737"/>
    </source>
</evidence>
<dbReference type="SUPFAM" id="SSF50978">
    <property type="entry name" value="WD40 repeat-like"/>
    <property type="match status" value="1"/>
</dbReference>
<dbReference type="GO" id="GO:0000922">
    <property type="term" value="C:spindle pole"/>
    <property type="evidence" value="ECO:0007669"/>
    <property type="project" value="UniProtKB-SubCell"/>
</dbReference>
<evidence type="ECO:0000256" key="7">
    <source>
        <dbReference type="PROSITE-ProRule" id="PRU00221"/>
    </source>
</evidence>
<keyword evidence="9" id="KW-1185">Reference proteome</keyword>
<comment type="similarity">
    <text evidence="2">Belongs to the WD repeat rae1 family.</text>
</comment>
<dbReference type="Pfam" id="PF00400">
    <property type="entry name" value="WD40"/>
    <property type="match status" value="1"/>
</dbReference>
<dbReference type="InterPro" id="IPR036322">
    <property type="entry name" value="WD40_repeat_dom_sf"/>
</dbReference>
<organism evidence="8 9">
    <name type="scientific">Oncorhynchus mykiss</name>
    <name type="common">Rainbow trout</name>
    <name type="synonym">Salmo gairdneri</name>
    <dbReference type="NCBI Taxonomy" id="8022"/>
    <lineage>
        <taxon>Eukaryota</taxon>
        <taxon>Metazoa</taxon>
        <taxon>Chordata</taxon>
        <taxon>Craniata</taxon>
        <taxon>Vertebrata</taxon>
        <taxon>Euteleostomi</taxon>
        <taxon>Actinopterygii</taxon>
        <taxon>Neopterygii</taxon>
        <taxon>Teleostei</taxon>
        <taxon>Protacanthopterygii</taxon>
        <taxon>Salmoniformes</taxon>
        <taxon>Salmonidae</taxon>
        <taxon>Salmoninae</taxon>
        <taxon>Oncorhynchus</taxon>
    </lineage>
</organism>
<reference evidence="8" key="2">
    <citation type="submission" date="2025-08" db="UniProtKB">
        <authorList>
            <consortium name="Ensembl"/>
        </authorList>
    </citation>
    <scope>IDENTIFICATION</scope>
</reference>
<dbReference type="PANTHER" id="PTHR10971">
    <property type="entry name" value="MRNA EXPORT FACTOR AND BUB3"/>
    <property type="match status" value="1"/>
</dbReference>
<dbReference type="SMART" id="SM00320">
    <property type="entry name" value="WD40"/>
    <property type="match status" value="2"/>
</dbReference>
<reference evidence="8" key="1">
    <citation type="submission" date="2020-07" db="EMBL/GenBank/DDBJ databases">
        <title>A long reads based de novo assembly of the rainbow trout Arlee double haploid line genome.</title>
        <authorList>
            <person name="Gao G."/>
            <person name="Palti Y."/>
        </authorList>
    </citation>
    <scope>NUCLEOTIDE SEQUENCE [LARGE SCALE GENOMIC DNA]</scope>
</reference>
<comment type="subcellular location">
    <subcellularLocation>
        <location evidence="1">Cytoplasm</location>
        <location evidence="1">Cytoskeleton</location>
        <location evidence="1">Spindle pole</location>
    </subcellularLocation>
</comment>
<protein>
    <recommendedName>
        <fullName evidence="5">Rae1 protein homolog</fullName>
    </recommendedName>
    <alternativeName>
        <fullName evidence="6">mRNA-associated protein mrnp 41</fullName>
    </alternativeName>
</protein>
<feature type="repeat" description="WD" evidence="7">
    <location>
        <begin position="73"/>
        <end position="114"/>
    </location>
</feature>
<evidence type="ECO:0000256" key="1">
    <source>
        <dbReference type="ARBA" id="ARBA00004647"/>
    </source>
</evidence>
<evidence type="ECO:0000256" key="6">
    <source>
        <dbReference type="ARBA" id="ARBA00031875"/>
    </source>
</evidence>
<dbReference type="InterPro" id="IPR019775">
    <property type="entry name" value="WD40_repeat_CS"/>
</dbReference>
<evidence type="ECO:0000256" key="5">
    <source>
        <dbReference type="ARBA" id="ARBA00030954"/>
    </source>
</evidence>
<evidence type="ECO:0000313" key="9">
    <source>
        <dbReference type="Proteomes" id="UP000694395"/>
    </source>
</evidence>
<dbReference type="GeneTree" id="ENSGT00950000183091"/>
<accession>A0A8K9V7R4</accession>
<dbReference type="Proteomes" id="UP000694395">
    <property type="component" value="Chromosome 17"/>
</dbReference>
<dbReference type="PROSITE" id="PS50294">
    <property type="entry name" value="WD_REPEATS_REGION"/>
    <property type="match status" value="1"/>
</dbReference>
<proteinExistence type="inferred from homology"/>
<dbReference type="Ensembl" id="ENSOMYT00000123610.1">
    <property type="protein sequence ID" value="ENSOMYP00000115774.1"/>
    <property type="gene ID" value="ENSOMYG00000044503.2"/>
</dbReference>
<evidence type="ECO:0000313" key="8">
    <source>
        <dbReference type="Ensembl" id="ENSOMYP00000115774.1"/>
    </source>
</evidence>
<sequence length="336" mass="38286">SVITLESNILGGGGWGSCLLTALSMLQNVEVSLPPDDSISCMAFIPPTMPGNFHIQGSWANDVSDSGLGSVAQQMHTGHVLDICWSDDRNKVLLASCDKTAKMWDLNRNQDDDKMILMKTHVYPLARWHWIKTTDYSCIMTGSWDKTLKIDTCSPNPIMSLQMPERTVLAIAERGLPFPFLLITYCFSLSLYTRALHRLCTGGRMDNFIFKCHKSNGTNTANLRPCYWRVNAISFHPVHGTMSTVGPDRRLIFWYKDARTKLKTSEQLDIPITTCCFHNNGNIFAYASSFDWSKEHEYYNPQKNTKYIFLPNAAEEQDMNKKSIYSVCKWHEEVRQ</sequence>
<name>A0A8K9V7R4_ONCMY</name>
<reference evidence="8" key="3">
    <citation type="submission" date="2025-09" db="UniProtKB">
        <authorList>
            <consortium name="Ensembl"/>
        </authorList>
    </citation>
    <scope>IDENTIFICATION</scope>
</reference>
<evidence type="ECO:0000256" key="2">
    <source>
        <dbReference type="ARBA" id="ARBA00007830"/>
    </source>
</evidence>
<dbReference type="InterPro" id="IPR015943">
    <property type="entry name" value="WD40/YVTN_repeat-like_dom_sf"/>
</dbReference>